<dbReference type="SMART" id="SM00342">
    <property type="entry name" value="HTH_ARAC"/>
    <property type="match status" value="1"/>
</dbReference>
<reference evidence="6" key="1">
    <citation type="submission" date="2016-10" db="EMBL/GenBank/DDBJ databases">
        <authorList>
            <person name="Varghese N."/>
            <person name="Submissions S."/>
        </authorList>
    </citation>
    <scope>NUCLEOTIDE SEQUENCE [LARGE SCALE GENOMIC DNA]</scope>
    <source>
        <strain evidence="6">Z-7934</strain>
    </source>
</reference>
<proteinExistence type="predicted"/>
<evidence type="ECO:0000313" key="5">
    <source>
        <dbReference type="EMBL" id="SFH84127.1"/>
    </source>
</evidence>
<dbReference type="STRING" id="69895.SAMN05192551_103231"/>
<dbReference type="PANTHER" id="PTHR43280">
    <property type="entry name" value="ARAC-FAMILY TRANSCRIPTIONAL REGULATOR"/>
    <property type="match status" value="1"/>
</dbReference>
<evidence type="ECO:0000256" key="1">
    <source>
        <dbReference type="ARBA" id="ARBA00023015"/>
    </source>
</evidence>
<dbReference type="InterPro" id="IPR009057">
    <property type="entry name" value="Homeodomain-like_sf"/>
</dbReference>
<dbReference type="InterPro" id="IPR018060">
    <property type="entry name" value="HTH_AraC"/>
</dbReference>
<dbReference type="GO" id="GO:0043565">
    <property type="term" value="F:sequence-specific DNA binding"/>
    <property type="evidence" value="ECO:0007669"/>
    <property type="project" value="InterPro"/>
</dbReference>
<dbReference type="Proteomes" id="UP000199287">
    <property type="component" value="Unassembled WGS sequence"/>
</dbReference>
<evidence type="ECO:0000313" key="6">
    <source>
        <dbReference type="Proteomes" id="UP000199287"/>
    </source>
</evidence>
<dbReference type="Gene3D" id="1.10.10.60">
    <property type="entry name" value="Homeodomain-like"/>
    <property type="match status" value="1"/>
</dbReference>
<gene>
    <name evidence="5" type="ORF">SAMN05192551_103231</name>
</gene>
<evidence type="ECO:0000259" key="4">
    <source>
        <dbReference type="PROSITE" id="PS01124"/>
    </source>
</evidence>
<dbReference type="AlphaFoldDB" id="A0A1I3DBN6"/>
<keyword evidence="1" id="KW-0805">Transcription regulation</keyword>
<name>A0A1I3DBN6_9FIRM</name>
<feature type="domain" description="HTH araC/xylS-type" evidence="4">
    <location>
        <begin position="240"/>
        <end position="337"/>
    </location>
</feature>
<keyword evidence="6" id="KW-1185">Reference proteome</keyword>
<dbReference type="PROSITE" id="PS01124">
    <property type="entry name" value="HTH_ARAC_FAMILY_2"/>
    <property type="match status" value="1"/>
</dbReference>
<sequence length="349" mass="41008">MVIRCGMIGNVYTDWLEEWSSHHENLSVKIDKISKTVLEQEELFLSQLANRFDLILIEEAVYFSLNQHHRLVMSRQCIVIISGDSKDYQEVRKVFLEGCFDYMVESMPSSELQELFLRLTGCFLQRERDLNQMAKQIAEEISAANPKSERLFLSYWSMINQRKEGNDSQLQDYAKAIERIIQFLPLGSMGERLVDFAQGAAMWIEEAEYPQEQFIATLLFIQQAYRDIFLPHSQHPLVRRAISMYLDEEFDLETVQDIADQLFVNRSHLSKTFITESGISLTRYMMRTKIYGARLLLLDSKRSVYDVMDYLNYTDYGHFRKTFKKYTGMTPSEYVAAYREQFSTEMIAK</sequence>
<dbReference type="GO" id="GO:0003700">
    <property type="term" value="F:DNA-binding transcription factor activity"/>
    <property type="evidence" value="ECO:0007669"/>
    <property type="project" value="InterPro"/>
</dbReference>
<evidence type="ECO:0000256" key="3">
    <source>
        <dbReference type="ARBA" id="ARBA00023163"/>
    </source>
</evidence>
<dbReference type="SUPFAM" id="SSF46689">
    <property type="entry name" value="Homeodomain-like"/>
    <property type="match status" value="1"/>
</dbReference>
<organism evidence="5 6">
    <name type="scientific">Tindallia magadiensis</name>
    <dbReference type="NCBI Taxonomy" id="69895"/>
    <lineage>
        <taxon>Bacteria</taxon>
        <taxon>Bacillati</taxon>
        <taxon>Bacillota</taxon>
        <taxon>Clostridia</taxon>
        <taxon>Peptostreptococcales</taxon>
        <taxon>Tindalliaceae</taxon>
        <taxon>Tindallia</taxon>
    </lineage>
</organism>
<evidence type="ECO:0000256" key="2">
    <source>
        <dbReference type="ARBA" id="ARBA00023125"/>
    </source>
</evidence>
<dbReference type="PANTHER" id="PTHR43280:SF10">
    <property type="entry name" value="REGULATORY PROTEIN POCR"/>
    <property type="match status" value="1"/>
</dbReference>
<dbReference type="EMBL" id="FOQA01000003">
    <property type="protein sequence ID" value="SFH84127.1"/>
    <property type="molecule type" value="Genomic_DNA"/>
</dbReference>
<dbReference type="RefSeq" id="WP_177208830.1">
    <property type="nucleotide sequence ID" value="NZ_FOQA01000003.1"/>
</dbReference>
<protein>
    <submittedName>
        <fullName evidence="5">AraC-type DNA-binding protein</fullName>
    </submittedName>
</protein>
<dbReference type="Pfam" id="PF12833">
    <property type="entry name" value="HTH_18"/>
    <property type="match status" value="1"/>
</dbReference>
<accession>A0A1I3DBN6</accession>
<keyword evidence="3" id="KW-0804">Transcription</keyword>
<keyword evidence="2 5" id="KW-0238">DNA-binding</keyword>